<dbReference type="Gene3D" id="1.10.630.10">
    <property type="entry name" value="Cytochrome P450"/>
    <property type="match status" value="2"/>
</dbReference>
<dbReference type="Proteomes" id="UP000008066">
    <property type="component" value="Unassembled WGS sequence"/>
</dbReference>
<dbReference type="GeneID" id="18257552"/>
<sequence>MDVIWTCRPNSWQSSSNPLRPPLMWWRSRIIREYFLPIVEEVVAQAADKVNSSEGPDVKTALFLATKGYVAAEREELANTRFSFRLDKDFISKIIPHFTIFILVGHGTTAATLGFIYYLLRINPSKLSALWAEYDAVLGPDPNRAASLIAANPTVFNSLPGQPGFDLIDPADFTKRYPTDGFEVHGDMWSARHFEHIFPRAAELLPKRFLPPESDPLHVRKKAFRPFSTGLRSCIRQELGTMKIRMILAIL</sequence>
<feature type="binding site" description="axial binding residue" evidence="5">
    <location>
        <position position="234"/>
    </location>
    <ligand>
        <name>heme</name>
        <dbReference type="ChEBI" id="CHEBI:30413"/>
    </ligand>
    <ligandPart>
        <name>Fe</name>
        <dbReference type="ChEBI" id="CHEBI:18248"/>
    </ligandPart>
</feature>
<feature type="transmembrane region" description="Helical" evidence="6">
    <location>
        <begin position="94"/>
        <end position="120"/>
    </location>
</feature>
<evidence type="ECO:0000256" key="5">
    <source>
        <dbReference type="PIRSR" id="PIRSR602401-1"/>
    </source>
</evidence>
<dbReference type="OrthoDB" id="10029320at2759"/>
<dbReference type="PANTHER" id="PTHR24305">
    <property type="entry name" value="CYTOCHROME P450"/>
    <property type="match status" value="1"/>
</dbReference>
<evidence type="ECO:0000313" key="7">
    <source>
        <dbReference type="EMBL" id="EGS21649.1"/>
    </source>
</evidence>
<evidence type="ECO:0000313" key="8">
    <source>
        <dbReference type="Proteomes" id="UP000008066"/>
    </source>
</evidence>
<dbReference type="InterPro" id="IPR050121">
    <property type="entry name" value="Cytochrome_P450_monoxygenase"/>
</dbReference>
<dbReference type="GO" id="GO:0020037">
    <property type="term" value="F:heme binding"/>
    <property type="evidence" value="ECO:0007669"/>
    <property type="project" value="InterPro"/>
</dbReference>
<dbReference type="InterPro" id="IPR036396">
    <property type="entry name" value="Cyt_P450_sf"/>
</dbReference>
<proteinExistence type="inferred from homology"/>
<dbReference type="STRING" id="759272.G0S6P7"/>
<evidence type="ECO:0000256" key="2">
    <source>
        <dbReference type="ARBA" id="ARBA00022617"/>
    </source>
</evidence>
<dbReference type="AlphaFoldDB" id="G0S6P7"/>
<name>G0S6P7_CHATD</name>
<dbReference type="GO" id="GO:0005506">
    <property type="term" value="F:iron ion binding"/>
    <property type="evidence" value="ECO:0007669"/>
    <property type="project" value="InterPro"/>
</dbReference>
<evidence type="ECO:0008006" key="9">
    <source>
        <dbReference type="Google" id="ProtNLM"/>
    </source>
</evidence>
<evidence type="ECO:0000256" key="4">
    <source>
        <dbReference type="ARBA" id="ARBA00023004"/>
    </source>
</evidence>
<dbReference type="GO" id="GO:0004497">
    <property type="term" value="F:monooxygenase activity"/>
    <property type="evidence" value="ECO:0007669"/>
    <property type="project" value="InterPro"/>
</dbReference>
<dbReference type="GO" id="GO:0016705">
    <property type="term" value="F:oxidoreductase activity, acting on paired donors, with incorporation or reduction of molecular oxygen"/>
    <property type="evidence" value="ECO:0007669"/>
    <property type="project" value="InterPro"/>
</dbReference>
<keyword evidence="8" id="KW-1185">Reference proteome</keyword>
<dbReference type="InterPro" id="IPR002401">
    <property type="entry name" value="Cyt_P450_E_grp-I"/>
</dbReference>
<dbReference type="KEGG" id="cthr:CTHT_0035140"/>
<keyword evidence="6" id="KW-0472">Membrane</keyword>
<dbReference type="PANTHER" id="PTHR24305:SF166">
    <property type="entry name" value="CYTOCHROME P450 12A4, MITOCHONDRIAL-RELATED"/>
    <property type="match status" value="1"/>
</dbReference>
<dbReference type="Pfam" id="PF00067">
    <property type="entry name" value="p450"/>
    <property type="match status" value="1"/>
</dbReference>
<keyword evidence="2 5" id="KW-0349">Heme</keyword>
<dbReference type="HOGENOM" id="CLU_1107001_0_0_1"/>
<dbReference type="eggNOG" id="KOG0157">
    <property type="taxonomic scope" value="Eukaryota"/>
</dbReference>
<dbReference type="InterPro" id="IPR001128">
    <property type="entry name" value="Cyt_P450"/>
</dbReference>
<comment type="similarity">
    <text evidence="1">Belongs to the cytochrome P450 family.</text>
</comment>
<dbReference type="EMBL" id="GL988041">
    <property type="protein sequence ID" value="EGS21649.1"/>
    <property type="molecule type" value="Genomic_DNA"/>
</dbReference>
<keyword evidence="4 5" id="KW-0408">Iron</keyword>
<evidence type="ECO:0000256" key="6">
    <source>
        <dbReference type="SAM" id="Phobius"/>
    </source>
</evidence>
<dbReference type="RefSeq" id="XP_006693945.1">
    <property type="nucleotide sequence ID" value="XM_006693882.1"/>
</dbReference>
<dbReference type="PRINTS" id="PR00463">
    <property type="entry name" value="EP450I"/>
</dbReference>
<evidence type="ECO:0000256" key="3">
    <source>
        <dbReference type="ARBA" id="ARBA00022723"/>
    </source>
</evidence>
<gene>
    <name evidence="7" type="ORF">CTHT_0035140</name>
</gene>
<keyword evidence="6" id="KW-0812">Transmembrane</keyword>
<protein>
    <recommendedName>
        <fullName evidence="9">Cytochrome P450</fullName>
    </recommendedName>
</protein>
<reference evidence="7 8" key="1">
    <citation type="journal article" date="2011" name="Cell">
        <title>Insight into structure and assembly of the nuclear pore complex by utilizing the genome of a eukaryotic thermophile.</title>
        <authorList>
            <person name="Amlacher S."/>
            <person name="Sarges P."/>
            <person name="Flemming D."/>
            <person name="van Noort V."/>
            <person name="Kunze R."/>
            <person name="Devos D.P."/>
            <person name="Arumugam M."/>
            <person name="Bork P."/>
            <person name="Hurt E."/>
        </authorList>
    </citation>
    <scope>NUCLEOTIDE SEQUENCE [LARGE SCALE GENOMIC DNA]</scope>
    <source>
        <strain evidence="8">DSM 1495 / CBS 144.50 / IMI 039719</strain>
    </source>
</reference>
<comment type="cofactor">
    <cofactor evidence="5">
        <name>heme</name>
        <dbReference type="ChEBI" id="CHEBI:30413"/>
    </cofactor>
</comment>
<evidence type="ECO:0000256" key="1">
    <source>
        <dbReference type="ARBA" id="ARBA00010617"/>
    </source>
</evidence>
<accession>G0S6P7</accession>
<organism evidence="8">
    <name type="scientific">Chaetomium thermophilum (strain DSM 1495 / CBS 144.50 / IMI 039719)</name>
    <name type="common">Thermochaetoides thermophila</name>
    <dbReference type="NCBI Taxonomy" id="759272"/>
    <lineage>
        <taxon>Eukaryota</taxon>
        <taxon>Fungi</taxon>
        <taxon>Dikarya</taxon>
        <taxon>Ascomycota</taxon>
        <taxon>Pezizomycotina</taxon>
        <taxon>Sordariomycetes</taxon>
        <taxon>Sordariomycetidae</taxon>
        <taxon>Sordariales</taxon>
        <taxon>Chaetomiaceae</taxon>
        <taxon>Thermochaetoides</taxon>
    </lineage>
</organism>
<keyword evidence="6" id="KW-1133">Transmembrane helix</keyword>
<keyword evidence="3 5" id="KW-0479">Metal-binding</keyword>
<dbReference type="OMA" id="YWARADE"/>
<dbReference type="SUPFAM" id="SSF48264">
    <property type="entry name" value="Cytochrome P450"/>
    <property type="match status" value="1"/>
</dbReference>